<reference evidence="2" key="1">
    <citation type="submission" date="2019-03" db="EMBL/GenBank/DDBJ databases">
        <title>Improved annotation for the trematode Fasciola hepatica.</title>
        <authorList>
            <person name="Choi Y.-J."/>
            <person name="Martin J."/>
            <person name="Mitreva M."/>
        </authorList>
    </citation>
    <scope>NUCLEOTIDE SEQUENCE [LARGE SCALE GENOMIC DNA]</scope>
</reference>
<gene>
    <name evidence="2" type="ORF">D915_011062</name>
</gene>
<dbReference type="EMBL" id="JXXN02017016">
    <property type="protein sequence ID" value="THD18051.1"/>
    <property type="molecule type" value="Genomic_DNA"/>
</dbReference>
<comment type="caution">
    <text evidence="2">The sequence shown here is derived from an EMBL/GenBank/DDBJ whole genome shotgun (WGS) entry which is preliminary data.</text>
</comment>
<proteinExistence type="predicted"/>
<evidence type="ECO:0000256" key="1">
    <source>
        <dbReference type="SAM" id="SignalP"/>
    </source>
</evidence>
<feature type="chain" id="PRO_5020037545" evidence="1">
    <location>
        <begin position="19"/>
        <end position="150"/>
    </location>
</feature>
<dbReference type="AlphaFoldDB" id="A0A4E0QXX3"/>
<sequence>MFGFRTALLCIMSLFTLTCPFTKVEESFNIQAMHDLAFFRSNLSQVSPNYFHIKTVRSLGVSWCGSANFCWRYSREPCCFNSAVRMHPFWSTEVHISDNRSSLSWYSQYFKLGRILCLSSEKIWQDGLQETLFDNAYPIPLSVLRIKNIA</sequence>
<keyword evidence="1" id="KW-0732">Signal</keyword>
<feature type="signal peptide" evidence="1">
    <location>
        <begin position="1"/>
        <end position="18"/>
    </location>
</feature>
<name>A0A4E0QXX3_FASHE</name>
<evidence type="ECO:0000313" key="2">
    <source>
        <dbReference type="EMBL" id="THD18051.1"/>
    </source>
</evidence>
<organism evidence="2 3">
    <name type="scientific">Fasciola hepatica</name>
    <name type="common">Liver fluke</name>
    <dbReference type="NCBI Taxonomy" id="6192"/>
    <lineage>
        <taxon>Eukaryota</taxon>
        <taxon>Metazoa</taxon>
        <taxon>Spiralia</taxon>
        <taxon>Lophotrochozoa</taxon>
        <taxon>Platyhelminthes</taxon>
        <taxon>Trematoda</taxon>
        <taxon>Digenea</taxon>
        <taxon>Plagiorchiida</taxon>
        <taxon>Echinostomata</taxon>
        <taxon>Echinostomatoidea</taxon>
        <taxon>Fasciolidae</taxon>
        <taxon>Fasciola</taxon>
    </lineage>
</organism>
<protein>
    <submittedName>
        <fullName evidence="2">Uncharacterized protein</fullName>
    </submittedName>
</protein>
<accession>A0A4E0QXX3</accession>
<keyword evidence="3" id="KW-1185">Reference proteome</keyword>
<dbReference type="Proteomes" id="UP000230066">
    <property type="component" value="Unassembled WGS sequence"/>
</dbReference>
<evidence type="ECO:0000313" key="3">
    <source>
        <dbReference type="Proteomes" id="UP000230066"/>
    </source>
</evidence>